<organism evidence="2 3">
    <name type="scientific">Paramecium octaurelia</name>
    <dbReference type="NCBI Taxonomy" id="43137"/>
    <lineage>
        <taxon>Eukaryota</taxon>
        <taxon>Sar</taxon>
        <taxon>Alveolata</taxon>
        <taxon>Ciliophora</taxon>
        <taxon>Intramacronucleata</taxon>
        <taxon>Oligohymenophorea</taxon>
        <taxon>Peniculida</taxon>
        <taxon>Parameciidae</taxon>
        <taxon>Paramecium</taxon>
    </lineage>
</organism>
<dbReference type="AlphaFoldDB" id="A0A8S1Y177"/>
<accession>A0A8S1Y177</accession>
<evidence type="ECO:0000313" key="3">
    <source>
        <dbReference type="Proteomes" id="UP000683925"/>
    </source>
</evidence>
<evidence type="ECO:0000313" key="2">
    <source>
        <dbReference type="EMBL" id="CAD8206378.1"/>
    </source>
</evidence>
<dbReference type="Proteomes" id="UP000683925">
    <property type="component" value="Unassembled WGS sequence"/>
</dbReference>
<gene>
    <name evidence="2" type="ORF">POCTA_138.1.T1370188</name>
</gene>
<feature type="signal peptide" evidence="1">
    <location>
        <begin position="1"/>
        <end position="23"/>
    </location>
</feature>
<protein>
    <recommendedName>
        <fullName evidence="4">Secreted protein</fullName>
    </recommendedName>
</protein>
<dbReference type="EMBL" id="CAJJDP010000138">
    <property type="protein sequence ID" value="CAD8206378.1"/>
    <property type="molecule type" value="Genomic_DNA"/>
</dbReference>
<name>A0A8S1Y177_PAROT</name>
<reference evidence="2" key="1">
    <citation type="submission" date="2021-01" db="EMBL/GenBank/DDBJ databases">
        <authorList>
            <consortium name="Genoscope - CEA"/>
            <person name="William W."/>
        </authorList>
    </citation>
    <scope>NUCLEOTIDE SEQUENCE</scope>
</reference>
<sequence length="71" mass="8414">MLFWSPIFTACAYVLSIAQLSKAYPLKMRMKDRIKFINKATLNMIGTMSIQEKRRIYEIKYCHTTIRIGCY</sequence>
<keyword evidence="3" id="KW-1185">Reference proteome</keyword>
<keyword evidence="1" id="KW-0732">Signal</keyword>
<comment type="caution">
    <text evidence="2">The sequence shown here is derived from an EMBL/GenBank/DDBJ whole genome shotgun (WGS) entry which is preliminary data.</text>
</comment>
<evidence type="ECO:0008006" key="4">
    <source>
        <dbReference type="Google" id="ProtNLM"/>
    </source>
</evidence>
<proteinExistence type="predicted"/>
<feature type="chain" id="PRO_5035799417" description="Secreted protein" evidence="1">
    <location>
        <begin position="24"/>
        <end position="71"/>
    </location>
</feature>
<evidence type="ECO:0000256" key="1">
    <source>
        <dbReference type="SAM" id="SignalP"/>
    </source>
</evidence>